<dbReference type="SUPFAM" id="SSF52129">
    <property type="entry name" value="Caspase-like"/>
    <property type="match status" value="1"/>
</dbReference>
<dbReference type="SUPFAM" id="SSF52540">
    <property type="entry name" value="P-loop containing nucleoside triphosphate hydrolases"/>
    <property type="match status" value="1"/>
</dbReference>
<accession>A0ABT6HFZ6</accession>
<evidence type="ECO:0000313" key="2">
    <source>
        <dbReference type="EMBL" id="MDH2387687.1"/>
    </source>
</evidence>
<dbReference type="InterPro" id="IPR027417">
    <property type="entry name" value="P-loop_NTPase"/>
</dbReference>
<name>A0ABT6HFZ6_9ACTN</name>
<evidence type="ECO:0000259" key="1">
    <source>
        <dbReference type="Pfam" id="PF00656"/>
    </source>
</evidence>
<evidence type="ECO:0000313" key="3">
    <source>
        <dbReference type="Proteomes" id="UP001223144"/>
    </source>
</evidence>
<gene>
    <name evidence="2" type="ORF">QCN29_02560</name>
</gene>
<feature type="domain" description="Peptidase C14 caspase" evidence="1">
    <location>
        <begin position="10"/>
        <end position="189"/>
    </location>
</feature>
<dbReference type="InterPro" id="IPR029030">
    <property type="entry name" value="Caspase-like_dom_sf"/>
</dbReference>
<comment type="caution">
    <text evidence="2">The sequence shown here is derived from an EMBL/GenBank/DDBJ whole genome shotgun (WGS) entry which is preliminary data.</text>
</comment>
<sequence>MTPEEGRSSRAVLFGVHEFRHFGDLTGVQHSLAAFRDVLADQDICALPEGACEVVPADAPPGGFLDALEDAAEAAEHLLVVYYAGHGHHEADGTLLLATRASSVPRPYHSVRYETVRRIVAGSRALHKVVIIDCCWSGLVHMDGENAGATAFAVPGTCVLSSAAATEKSLCEPGGSVFTLALTKLLGEGLSGQLSDGAFGEHVPRLAMDQVYDALCVRLAGREVAGQKVPQPRMSALDAGHRIAIARNRAYVGVPIELEALHAEYERLAARRIRPDVQNYSSQQRSPPGHGAQCPYCLRYMPFDANRLFQFDERYQFLPTALDDTMHPALRHRILQNSFHECPFGEQGDHAPLPAQYFLHDEPLTIALIGSSTSGRTTLLAAMISQIEEGLLEPLGVRCMPLSTVRHDRYRKEGNIHLYREGKEVSMTPPHIGSAVELLVTGGGKTRPVIFFDVADGTLDSTSLPQTQFITGATAFIFTLDPINAFRGAALEHWRRYYGRERSVLGDRMFNQLIDALPWQSQHAEAHATVAVVKSDLLSADPIVQRWLSTELGPNDGNPGEESRDAYAYARHYGGVNWVKPFHYFSRCTLHFVSATGGHPSPGGDYAFRPRPQRVLAPLLSIFTAAGLLDTEEGQLGGTSAAAP</sequence>
<dbReference type="Gene3D" id="3.40.50.1460">
    <property type="match status" value="1"/>
</dbReference>
<dbReference type="RefSeq" id="WP_279925948.1">
    <property type="nucleotide sequence ID" value="NZ_JARWBG010000002.1"/>
</dbReference>
<dbReference type="Pfam" id="PF00656">
    <property type="entry name" value="Peptidase_C14"/>
    <property type="match status" value="1"/>
</dbReference>
<dbReference type="Proteomes" id="UP001223144">
    <property type="component" value="Unassembled WGS sequence"/>
</dbReference>
<dbReference type="InterPro" id="IPR011600">
    <property type="entry name" value="Pept_C14_caspase"/>
</dbReference>
<dbReference type="EMBL" id="JARWBG010000002">
    <property type="protein sequence ID" value="MDH2387687.1"/>
    <property type="molecule type" value="Genomic_DNA"/>
</dbReference>
<dbReference type="NCBIfam" id="NF047832">
    <property type="entry name" value="caspase_w_EACC1"/>
    <property type="match status" value="1"/>
</dbReference>
<proteinExistence type="predicted"/>
<keyword evidence="3" id="KW-1185">Reference proteome</keyword>
<reference evidence="2 3" key="1">
    <citation type="submission" date="2023-04" db="EMBL/GenBank/DDBJ databases">
        <title>Streptomyces chengmaiensis sp. nov. isolated from the stem of mangrove plant in Hainan.</title>
        <authorList>
            <person name="Huang X."/>
            <person name="Zhou S."/>
            <person name="Chu X."/>
            <person name="Xie Y."/>
            <person name="Lin Y."/>
        </authorList>
    </citation>
    <scope>NUCLEOTIDE SEQUENCE [LARGE SCALE GENOMIC DNA]</scope>
    <source>
        <strain evidence="2 3">HNM0663</strain>
    </source>
</reference>
<organism evidence="2 3">
    <name type="scientific">Streptomyces chengmaiensis</name>
    <dbReference type="NCBI Taxonomy" id="3040919"/>
    <lineage>
        <taxon>Bacteria</taxon>
        <taxon>Bacillati</taxon>
        <taxon>Actinomycetota</taxon>
        <taxon>Actinomycetes</taxon>
        <taxon>Kitasatosporales</taxon>
        <taxon>Streptomycetaceae</taxon>
        <taxon>Streptomyces</taxon>
    </lineage>
</organism>
<protein>
    <submittedName>
        <fullName evidence="2">Caspase family protein</fullName>
    </submittedName>
</protein>